<reference evidence="3" key="1">
    <citation type="submission" date="2021-01" db="UniProtKB">
        <authorList>
            <consortium name="EnsemblMetazoa"/>
        </authorList>
    </citation>
    <scope>IDENTIFICATION</scope>
    <source>
        <strain evidence="3">DH4</strain>
    </source>
</reference>
<dbReference type="OrthoDB" id="9995526at2759"/>
<dbReference type="CDD" id="cd02868">
    <property type="entry name" value="PseudoU_synth_hTruB2_like"/>
    <property type="match status" value="1"/>
</dbReference>
<dbReference type="EnsemblMetazoa" id="XM_623481">
    <property type="protein sequence ID" value="XP_623484"/>
    <property type="gene ID" value="LOC551083"/>
</dbReference>
<dbReference type="GeneID" id="551083"/>
<evidence type="ECO:0000313" key="4">
    <source>
        <dbReference type="Proteomes" id="UP000005203"/>
    </source>
</evidence>
<dbReference type="SUPFAM" id="SSF55120">
    <property type="entry name" value="Pseudouridine synthase"/>
    <property type="match status" value="1"/>
</dbReference>
<dbReference type="InterPro" id="IPR020103">
    <property type="entry name" value="PsdUridine_synth_cat_dom_sf"/>
</dbReference>
<dbReference type="Pfam" id="PF01509">
    <property type="entry name" value="TruB_N"/>
    <property type="match status" value="1"/>
</dbReference>
<gene>
    <name evidence="3" type="primary">551083</name>
    <name evidence="5" type="synonym">LOC551083</name>
</gene>
<dbReference type="PANTHER" id="PTHR13195">
    <property type="entry name" value="PSEUDOURIDINE SYNTHASE-RELATED"/>
    <property type="match status" value="1"/>
</dbReference>
<reference evidence="5" key="2">
    <citation type="submission" date="2025-04" db="UniProtKB">
        <authorList>
            <consortium name="RefSeq"/>
        </authorList>
    </citation>
    <scope>IDENTIFICATION</scope>
    <source>
        <strain evidence="5">DH4</strain>
        <tissue evidence="5">Whole body</tissue>
    </source>
</reference>
<dbReference type="OMA" id="YHVTARM"/>
<dbReference type="PANTHER" id="PTHR13195:SF0">
    <property type="entry name" value="PSEUDOURIDYLATE SYNTHASE TRUB2, MITOCHONDRIAL"/>
    <property type="match status" value="1"/>
</dbReference>
<evidence type="ECO:0000313" key="5">
    <source>
        <dbReference type="RefSeq" id="XP_623484.1"/>
    </source>
</evidence>
<accession>A0A7M7R770</accession>
<dbReference type="InterPro" id="IPR039048">
    <property type="entry name" value="Trub2"/>
</dbReference>
<sequence>MSVRVYKYVNDARLIYDALNGIFVIYKSPHIHFNAMRQTFIDNLCKDLNDMYVRPQRKYVAIEGETNKNMKVIIRKSFADDPLVIGPRYQPNDFKLAATKIMHKDISGVLVCGINKGNQLIHKIKENMCIRFYKIKGLLGQATDNYFHTGKIVEKSKYTHIKRGHIDKLCSSMQSSHQKKMFELCGVDIQSQAAYELAVQGPIRPANSNIPMIYTIKCTDFSPPEFTLEVVCTNEYDLYLKTIIHELGMQLRSNATCTQIICIQDGLFNIQQALLSKYWNLKEIMYNMQMCKKIIDKNDHILCQENAALKPINHSIEAY</sequence>
<dbReference type="GO" id="GO:0009982">
    <property type="term" value="F:pseudouridine synthase activity"/>
    <property type="evidence" value="ECO:0007669"/>
    <property type="project" value="InterPro"/>
</dbReference>
<feature type="domain" description="Pseudouridine synthase II N-terminal" evidence="2">
    <location>
        <begin position="106"/>
        <end position="234"/>
    </location>
</feature>
<evidence type="ECO:0000313" key="3">
    <source>
        <dbReference type="EnsemblMetazoa" id="XP_623484"/>
    </source>
</evidence>
<dbReference type="GO" id="GO:0001522">
    <property type="term" value="P:pseudouridine synthesis"/>
    <property type="evidence" value="ECO:0007669"/>
    <property type="project" value="InterPro"/>
</dbReference>
<organism evidence="3">
    <name type="scientific">Apis mellifera</name>
    <name type="common">Honeybee</name>
    <dbReference type="NCBI Taxonomy" id="7460"/>
    <lineage>
        <taxon>Eukaryota</taxon>
        <taxon>Metazoa</taxon>
        <taxon>Ecdysozoa</taxon>
        <taxon>Arthropoda</taxon>
        <taxon>Hexapoda</taxon>
        <taxon>Insecta</taxon>
        <taxon>Pterygota</taxon>
        <taxon>Neoptera</taxon>
        <taxon>Endopterygota</taxon>
        <taxon>Hymenoptera</taxon>
        <taxon>Apocrita</taxon>
        <taxon>Aculeata</taxon>
        <taxon>Apoidea</taxon>
        <taxon>Anthophila</taxon>
        <taxon>Apidae</taxon>
        <taxon>Apis</taxon>
    </lineage>
</organism>
<keyword evidence="4" id="KW-1185">Reference proteome</keyword>
<dbReference type="InterPro" id="IPR002501">
    <property type="entry name" value="PsdUridine_synth_N"/>
</dbReference>
<protein>
    <submittedName>
        <fullName evidence="5">Mitochondrial mRNA pseudouridine synthase Trub2 isoform X1</fullName>
    </submittedName>
</protein>
<dbReference type="RefSeq" id="XP_623484.1">
    <property type="nucleotide sequence ID" value="XM_623481.5"/>
</dbReference>
<proteinExistence type="inferred from homology"/>
<evidence type="ECO:0000259" key="2">
    <source>
        <dbReference type="Pfam" id="PF01509"/>
    </source>
</evidence>
<dbReference type="Gene3D" id="3.30.2350.10">
    <property type="entry name" value="Pseudouridine synthase"/>
    <property type="match status" value="1"/>
</dbReference>
<dbReference type="GO" id="GO:0006396">
    <property type="term" value="P:RNA processing"/>
    <property type="evidence" value="ECO:0007669"/>
    <property type="project" value="InterPro"/>
</dbReference>
<dbReference type="Proteomes" id="UP000005203">
    <property type="component" value="Linkage group LG3"/>
</dbReference>
<dbReference type="GO" id="GO:0003723">
    <property type="term" value="F:RNA binding"/>
    <property type="evidence" value="ECO:0007669"/>
    <property type="project" value="InterPro"/>
</dbReference>
<evidence type="ECO:0000256" key="1">
    <source>
        <dbReference type="ARBA" id="ARBA00008999"/>
    </source>
</evidence>
<name>A0A7M7R770_APIME</name>
<comment type="similarity">
    <text evidence="1">Belongs to the pseudouridine synthase TruB family.</text>
</comment>
<accession>A0A8B9B645</accession>
<dbReference type="AlphaFoldDB" id="A0A7M7R770"/>